<keyword evidence="4" id="KW-0175">Coiled coil</keyword>
<name>A0A1F2UHP8_9ACTN</name>
<dbReference type="PROSITE" id="PS50005">
    <property type="entry name" value="TPR"/>
    <property type="match status" value="2"/>
</dbReference>
<dbReference type="Pfam" id="PF13181">
    <property type="entry name" value="TPR_8"/>
    <property type="match status" value="1"/>
</dbReference>
<evidence type="ECO:0000313" key="6">
    <source>
        <dbReference type="Proteomes" id="UP000178086"/>
    </source>
</evidence>
<evidence type="ECO:0000256" key="2">
    <source>
        <dbReference type="ARBA" id="ARBA00022803"/>
    </source>
</evidence>
<dbReference type="PANTHER" id="PTHR44858:SF1">
    <property type="entry name" value="UDP-N-ACETYLGLUCOSAMINE--PEPTIDE N-ACETYLGLUCOSAMINYLTRANSFERASE SPINDLY-RELATED"/>
    <property type="match status" value="1"/>
</dbReference>
<dbReference type="Gene3D" id="1.25.40.10">
    <property type="entry name" value="Tetratricopeptide repeat domain"/>
    <property type="match status" value="1"/>
</dbReference>
<dbReference type="Proteomes" id="UP000178086">
    <property type="component" value="Unassembled WGS sequence"/>
</dbReference>
<dbReference type="SMART" id="SM00028">
    <property type="entry name" value="TPR"/>
    <property type="match status" value="3"/>
</dbReference>
<proteinExistence type="predicted"/>
<sequence length="180" mass="19997">MKGKIIIALLIVAVIVGAGYGSFRAKKQYVERTAIAESRGDFATAIKQFNKVVFIEQLNPVNMGKPTAAAHIYRGRLYFNNGEVNKALEDLNAAIKIDKKNAEAHFGIALIRLQEGDLKQAEKELTIVIKENPKWVEPYLSRSVAYRKLGEKEKAVADLEKALKLDPKNVAAKTALDFLE</sequence>
<dbReference type="GO" id="GO:0046813">
    <property type="term" value="P:receptor-mediated virion attachment to host cell"/>
    <property type="evidence" value="ECO:0007669"/>
    <property type="project" value="TreeGrafter"/>
</dbReference>
<dbReference type="InterPro" id="IPR050498">
    <property type="entry name" value="Ycf3"/>
</dbReference>
<feature type="coiled-coil region" evidence="4">
    <location>
        <begin position="85"/>
        <end position="131"/>
    </location>
</feature>
<dbReference type="InterPro" id="IPR011990">
    <property type="entry name" value="TPR-like_helical_dom_sf"/>
</dbReference>
<feature type="repeat" description="TPR" evidence="3">
    <location>
        <begin position="136"/>
        <end position="169"/>
    </location>
</feature>
<organism evidence="5 6">
    <name type="scientific">Candidatus Aquicultor primus</name>
    <dbReference type="NCBI Taxonomy" id="1797195"/>
    <lineage>
        <taxon>Bacteria</taxon>
        <taxon>Bacillati</taxon>
        <taxon>Actinomycetota</taxon>
        <taxon>Candidatus Aquicultoria</taxon>
        <taxon>Candidatus Aquicultorales</taxon>
        <taxon>Candidatus Aquicultoraceae</taxon>
        <taxon>Candidatus Aquicultor</taxon>
    </lineage>
</organism>
<reference evidence="5 6" key="1">
    <citation type="journal article" date="2016" name="Nat. Commun.">
        <title>Thousands of microbial genomes shed light on interconnected biogeochemical processes in an aquifer system.</title>
        <authorList>
            <person name="Anantharaman K."/>
            <person name="Brown C.T."/>
            <person name="Hug L.A."/>
            <person name="Sharon I."/>
            <person name="Castelle C.J."/>
            <person name="Probst A.J."/>
            <person name="Thomas B.C."/>
            <person name="Singh A."/>
            <person name="Wilkins M.J."/>
            <person name="Karaoz U."/>
            <person name="Brodie E.L."/>
            <person name="Williams K.H."/>
            <person name="Hubbard S.S."/>
            <person name="Banfield J.F."/>
        </authorList>
    </citation>
    <scope>NUCLEOTIDE SEQUENCE [LARGE SCALE GENOMIC DNA]</scope>
</reference>
<dbReference type="InterPro" id="IPR019734">
    <property type="entry name" value="TPR_rpt"/>
</dbReference>
<dbReference type="Pfam" id="PF13414">
    <property type="entry name" value="TPR_11"/>
    <property type="match status" value="1"/>
</dbReference>
<evidence type="ECO:0000313" key="5">
    <source>
        <dbReference type="EMBL" id="OFW32552.1"/>
    </source>
</evidence>
<dbReference type="PANTHER" id="PTHR44858">
    <property type="entry name" value="TETRATRICOPEPTIDE REPEAT PROTEIN 6"/>
    <property type="match status" value="1"/>
</dbReference>
<keyword evidence="2 3" id="KW-0802">TPR repeat</keyword>
<accession>A0A1F2UHP8</accession>
<dbReference type="PROSITE" id="PS50293">
    <property type="entry name" value="TPR_REGION"/>
    <property type="match status" value="1"/>
</dbReference>
<dbReference type="EMBL" id="MELI01000093">
    <property type="protein sequence ID" value="OFW32552.1"/>
    <property type="molecule type" value="Genomic_DNA"/>
</dbReference>
<dbReference type="AlphaFoldDB" id="A0A1F2UHP8"/>
<gene>
    <name evidence="5" type="ORF">A2074_00270</name>
</gene>
<dbReference type="GO" id="GO:0009279">
    <property type="term" value="C:cell outer membrane"/>
    <property type="evidence" value="ECO:0007669"/>
    <property type="project" value="TreeGrafter"/>
</dbReference>
<evidence type="ECO:0000256" key="4">
    <source>
        <dbReference type="SAM" id="Coils"/>
    </source>
</evidence>
<protein>
    <submittedName>
        <fullName evidence="5">Uncharacterized protein</fullName>
    </submittedName>
</protein>
<evidence type="ECO:0000256" key="1">
    <source>
        <dbReference type="ARBA" id="ARBA00022737"/>
    </source>
</evidence>
<dbReference type="SUPFAM" id="SSF48452">
    <property type="entry name" value="TPR-like"/>
    <property type="match status" value="1"/>
</dbReference>
<feature type="repeat" description="TPR" evidence="3">
    <location>
        <begin position="68"/>
        <end position="101"/>
    </location>
</feature>
<keyword evidence="1" id="KW-0677">Repeat</keyword>
<evidence type="ECO:0000256" key="3">
    <source>
        <dbReference type="PROSITE-ProRule" id="PRU00339"/>
    </source>
</evidence>
<comment type="caution">
    <text evidence="5">The sequence shown here is derived from an EMBL/GenBank/DDBJ whole genome shotgun (WGS) entry which is preliminary data.</text>
</comment>